<gene>
    <name evidence="5" type="primary">LOC100845879</name>
    <name evidence="4" type="ORF">BRADI_1g32960v3</name>
</gene>
<dbReference type="eggNOG" id="ENOG502R3H2">
    <property type="taxonomic scope" value="Eukaryota"/>
</dbReference>
<feature type="compositionally biased region" description="Basic and acidic residues" evidence="2">
    <location>
        <begin position="69"/>
        <end position="81"/>
    </location>
</feature>
<organism evidence="4">
    <name type="scientific">Brachypodium distachyon</name>
    <name type="common">Purple false brome</name>
    <name type="synonym">Trachynia distachya</name>
    <dbReference type="NCBI Taxonomy" id="15368"/>
    <lineage>
        <taxon>Eukaryota</taxon>
        <taxon>Viridiplantae</taxon>
        <taxon>Streptophyta</taxon>
        <taxon>Embryophyta</taxon>
        <taxon>Tracheophyta</taxon>
        <taxon>Spermatophyta</taxon>
        <taxon>Magnoliopsida</taxon>
        <taxon>Liliopsida</taxon>
        <taxon>Poales</taxon>
        <taxon>Poaceae</taxon>
        <taxon>BOP clade</taxon>
        <taxon>Pooideae</taxon>
        <taxon>Stipodae</taxon>
        <taxon>Brachypodieae</taxon>
        <taxon>Brachypodium</taxon>
    </lineage>
</organism>
<feature type="compositionally biased region" description="Basic residues" evidence="2">
    <location>
        <begin position="84"/>
        <end position="102"/>
    </location>
</feature>
<dbReference type="Pfam" id="PF12274">
    <property type="entry name" value="DUF3615"/>
    <property type="match status" value="1"/>
</dbReference>
<dbReference type="ExpressionAtlas" id="I1GW97">
    <property type="expression patterns" value="baseline and differential"/>
</dbReference>
<dbReference type="KEGG" id="bdi:100845879"/>
<dbReference type="PANTHER" id="PTHR33326:SF14">
    <property type="entry name" value="EXPRESSED PROTEIN"/>
    <property type="match status" value="1"/>
</dbReference>
<accession>I1GW97</accession>
<name>I1GW97_BRADI</name>
<keyword evidence="6" id="KW-1185">Reference proteome</keyword>
<protein>
    <recommendedName>
        <fullName evidence="3">DUF3615 domain-containing protein</fullName>
    </recommendedName>
</protein>
<dbReference type="PANTHER" id="PTHR33326">
    <property type="entry name" value="OS05G0543800 PROTEIN"/>
    <property type="match status" value="1"/>
</dbReference>
<feature type="compositionally biased region" description="Basic and acidic residues" evidence="2">
    <location>
        <begin position="22"/>
        <end position="44"/>
    </location>
</feature>
<keyword evidence="1" id="KW-0175">Coiled coil</keyword>
<feature type="region of interest" description="Disordered" evidence="2">
    <location>
        <begin position="1"/>
        <end position="173"/>
    </location>
</feature>
<dbReference type="RefSeq" id="XP_003563429.1">
    <property type="nucleotide sequence ID" value="XM_003563381.3"/>
</dbReference>
<evidence type="ECO:0000313" key="6">
    <source>
        <dbReference type="Proteomes" id="UP000008810"/>
    </source>
</evidence>
<dbReference type="OrthoDB" id="684795at2759"/>
<reference evidence="4" key="2">
    <citation type="submission" date="2017-06" db="EMBL/GenBank/DDBJ databases">
        <title>WGS assembly of Brachypodium distachyon.</title>
        <authorList>
            <consortium name="The International Brachypodium Initiative"/>
            <person name="Lucas S."/>
            <person name="Harmon-Smith M."/>
            <person name="Lail K."/>
            <person name="Tice H."/>
            <person name="Grimwood J."/>
            <person name="Bruce D."/>
            <person name="Barry K."/>
            <person name="Shu S."/>
            <person name="Lindquist E."/>
            <person name="Wang M."/>
            <person name="Pitluck S."/>
            <person name="Vogel J.P."/>
            <person name="Garvin D.F."/>
            <person name="Mockler T.C."/>
            <person name="Schmutz J."/>
            <person name="Rokhsar D."/>
            <person name="Bevan M.W."/>
        </authorList>
    </citation>
    <scope>NUCLEOTIDE SEQUENCE</scope>
    <source>
        <strain evidence="4">Bd21</strain>
    </source>
</reference>
<dbReference type="InterPro" id="IPR022059">
    <property type="entry name" value="DUF3615"/>
</dbReference>
<proteinExistence type="predicted"/>
<dbReference type="Proteomes" id="UP000008810">
    <property type="component" value="Chromosome 1"/>
</dbReference>
<sequence>MAGAGDPHRPPPPRGTVGWSYRDMEEQTESHEEYISRLLGERTSEPQGDPSGEPSCEPNPLWLHNGDMQIRDERQALEAARRAQNQKRAKAERKAKKKRRRAALALQLEQGTSQPQQHPSGESQPPQDPSLHRPQLIQSPEPARARVRQSVLYADRPRRSRRPSQDKLQVEEHAGMVSSREFEALTLGQSPPTHDSAHRIMECAYDTANSDTAPEIIMTGSESIEVVDKLKDESDDLEELRRSAKEYRAEYDSLSRKEWRAKLSAAHAANLAAILERDAARRRLPDALKWAKWESPPVPMQKPWTSPGSQLLCMLGLSSENDESSVVAHPRDEHLSRQHPPGSQPGSNDSDEDYEELSDQQIIENGRKWMSEEVMVAFKKYTESCADQTGLDYQFGELLHQCLNVEDYYKTYHHFNFTMKMKDPTSCVWRVELYFAEIRRMFRMKHYFCCPLEPLEDGHCYGCKNQGVNDLKHPATGGFDQGCATSTFPYM</sequence>
<dbReference type="OMA" id="IMECAYD"/>
<dbReference type="EnsemblPlants" id="KQK17194">
    <property type="protein sequence ID" value="KQK17194"/>
    <property type="gene ID" value="BRADI_1g32960v3"/>
</dbReference>
<evidence type="ECO:0000256" key="1">
    <source>
        <dbReference type="SAM" id="Coils"/>
    </source>
</evidence>
<evidence type="ECO:0000313" key="5">
    <source>
        <dbReference type="EnsemblPlants" id="KQK17194"/>
    </source>
</evidence>
<feature type="coiled-coil region" evidence="1">
    <location>
        <begin position="227"/>
        <end position="257"/>
    </location>
</feature>
<feature type="region of interest" description="Disordered" evidence="2">
    <location>
        <begin position="323"/>
        <end position="357"/>
    </location>
</feature>
<evidence type="ECO:0000313" key="4">
    <source>
        <dbReference type="EMBL" id="KQK17194.1"/>
    </source>
</evidence>
<evidence type="ECO:0000259" key="3">
    <source>
        <dbReference type="Pfam" id="PF12274"/>
    </source>
</evidence>
<evidence type="ECO:0000256" key="2">
    <source>
        <dbReference type="SAM" id="MobiDB-lite"/>
    </source>
</evidence>
<dbReference type="GeneID" id="100845879"/>
<feature type="domain" description="DUF3615" evidence="3">
    <location>
        <begin position="374"/>
        <end position="474"/>
    </location>
</feature>
<feature type="compositionally biased region" description="Polar residues" evidence="2">
    <location>
        <begin position="110"/>
        <end position="125"/>
    </location>
</feature>
<dbReference type="EMBL" id="CM000880">
    <property type="protein sequence ID" value="KQK17194.1"/>
    <property type="molecule type" value="Genomic_DNA"/>
</dbReference>
<dbReference type="HOGENOM" id="CLU_035562_3_1_1"/>
<feature type="compositionally biased region" description="Basic and acidic residues" evidence="2">
    <location>
        <begin position="163"/>
        <end position="173"/>
    </location>
</feature>
<dbReference type="FunCoup" id="I1GW97">
    <property type="interactions" value="493"/>
</dbReference>
<reference evidence="4 5" key="1">
    <citation type="journal article" date="2010" name="Nature">
        <title>Genome sequencing and analysis of the model grass Brachypodium distachyon.</title>
        <authorList>
            <consortium name="International Brachypodium Initiative"/>
        </authorList>
    </citation>
    <scope>NUCLEOTIDE SEQUENCE [LARGE SCALE GENOMIC DNA]</scope>
    <source>
        <strain evidence="4 5">Bd21</strain>
    </source>
</reference>
<dbReference type="Gramene" id="KQK17194">
    <property type="protein sequence ID" value="KQK17194"/>
    <property type="gene ID" value="BRADI_1g32960v3"/>
</dbReference>
<reference evidence="5" key="3">
    <citation type="submission" date="2018-08" db="UniProtKB">
        <authorList>
            <consortium name="EnsemblPlants"/>
        </authorList>
    </citation>
    <scope>IDENTIFICATION</scope>
    <source>
        <strain evidence="5">cv. Bd21</strain>
    </source>
</reference>
<dbReference type="AlphaFoldDB" id="I1GW97"/>